<dbReference type="AlphaFoldDB" id="A2BM54"/>
<dbReference type="EMBL" id="CP000493">
    <property type="protein sequence ID" value="ABM81065.1"/>
    <property type="molecule type" value="Genomic_DNA"/>
</dbReference>
<proteinExistence type="predicted"/>
<keyword evidence="2" id="KW-1185">Reference proteome</keyword>
<dbReference type="KEGG" id="hbu:Hbut_1233"/>
<dbReference type="OrthoDB" id="377974at2157"/>
<organism evidence="1 2">
    <name type="scientific">Hyperthermus butylicus (strain DSM 5456 / JCM 9403 / PLM1-5)</name>
    <dbReference type="NCBI Taxonomy" id="415426"/>
    <lineage>
        <taxon>Archaea</taxon>
        <taxon>Thermoproteota</taxon>
        <taxon>Thermoprotei</taxon>
        <taxon>Desulfurococcales</taxon>
        <taxon>Pyrodictiaceae</taxon>
        <taxon>Hyperthermus</taxon>
    </lineage>
</organism>
<gene>
    <name evidence="1" type="ordered locus">Hbut_1233</name>
</gene>
<dbReference type="EnsemblBacteria" id="ABM81065">
    <property type="protein sequence ID" value="ABM81065"/>
    <property type="gene ID" value="Hbut_1233"/>
</dbReference>
<name>A2BM54_HYPBU</name>
<reference evidence="1 2" key="1">
    <citation type="journal article" date="2007" name="Archaea">
        <title>The genome of Hyperthermus butylicus: a sulfur-reducing, peptide fermenting, neutrophilic Crenarchaeote growing up to 108 degrees C.</title>
        <authorList>
            <person name="Brugger K."/>
            <person name="Chen L."/>
            <person name="Stark M."/>
            <person name="Zibat A."/>
            <person name="Redder P."/>
            <person name="Ruepp A."/>
            <person name="Awayez M."/>
            <person name="She Q."/>
            <person name="Garrett R.A."/>
            <person name="Klenk H.P."/>
        </authorList>
    </citation>
    <scope>NUCLEOTIDE SEQUENCE [LARGE SCALE GENOMIC DNA]</scope>
    <source>
        <strain evidence="2">DSM 5456 / JCM 9403 / PLM1-5</strain>
    </source>
</reference>
<accession>A2BM54</accession>
<dbReference type="RefSeq" id="WP_011822383.1">
    <property type="nucleotide sequence ID" value="NC_008818.1"/>
</dbReference>
<dbReference type="eggNOG" id="arCOG08854">
    <property type="taxonomic scope" value="Archaea"/>
</dbReference>
<evidence type="ECO:0000313" key="1">
    <source>
        <dbReference type="EMBL" id="ABM81065.1"/>
    </source>
</evidence>
<protein>
    <submittedName>
        <fullName evidence="1">Uncharacterized protein</fullName>
    </submittedName>
</protein>
<dbReference type="GeneID" id="4782138"/>
<evidence type="ECO:0000313" key="2">
    <source>
        <dbReference type="Proteomes" id="UP000002593"/>
    </source>
</evidence>
<dbReference type="Proteomes" id="UP000002593">
    <property type="component" value="Chromosome"/>
</dbReference>
<dbReference type="HOGENOM" id="CLU_1754684_0_0_2"/>
<sequence length="148" mass="16336">MGRTGKVIARIYKEEEAKIGPVTLTVYKLENIREHSGELVDVIADYAERYRNTKGYVIIVEVRNSRGEVVEETGYATVSGDVLFHRPARLSAIRLVRSGKQAVVVEEVKAPGEYYVYIGRIAVPDGVDAVVLITDQGSRVVLGAKMRG</sequence>